<dbReference type="Proteomes" id="UP000076532">
    <property type="component" value="Unassembled WGS sequence"/>
</dbReference>
<keyword evidence="3" id="KW-1185">Reference proteome</keyword>
<evidence type="ECO:0000313" key="2">
    <source>
        <dbReference type="EMBL" id="KZP07793.1"/>
    </source>
</evidence>
<reference evidence="2 3" key="1">
    <citation type="journal article" date="2016" name="Mol. Biol. Evol.">
        <title>Comparative Genomics of Early-Diverging Mushroom-Forming Fungi Provides Insights into the Origins of Lignocellulose Decay Capabilities.</title>
        <authorList>
            <person name="Nagy L.G."/>
            <person name="Riley R."/>
            <person name="Tritt A."/>
            <person name="Adam C."/>
            <person name="Daum C."/>
            <person name="Floudas D."/>
            <person name="Sun H."/>
            <person name="Yadav J.S."/>
            <person name="Pangilinan J."/>
            <person name="Larsson K.H."/>
            <person name="Matsuura K."/>
            <person name="Barry K."/>
            <person name="Labutti K."/>
            <person name="Kuo R."/>
            <person name="Ohm R.A."/>
            <person name="Bhattacharya S.S."/>
            <person name="Shirouzu T."/>
            <person name="Yoshinaga Y."/>
            <person name="Martin F.M."/>
            <person name="Grigoriev I.V."/>
            <person name="Hibbett D.S."/>
        </authorList>
    </citation>
    <scope>NUCLEOTIDE SEQUENCE [LARGE SCALE GENOMIC DNA]</scope>
    <source>
        <strain evidence="2 3">CBS 109695</strain>
    </source>
</reference>
<feature type="region of interest" description="Disordered" evidence="1">
    <location>
        <begin position="1"/>
        <end position="49"/>
    </location>
</feature>
<dbReference type="AlphaFoldDB" id="A0A165WPT1"/>
<evidence type="ECO:0000256" key="1">
    <source>
        <dbReference type="SAM" id="MobiDB-lite"/>
    </source>
</evidence>
<proteinExistence type="predicted"/>
<dbReference type="EMBL" id="KV417740">
    <property type="protein sequence ID" value="KZP07793.1"/>
    <property type="molecule type" value="Genomic_DNA"/>
</dbReference>
<name>A0A165WPT1_9AGAM</name>
<gene>
    <name evidence="2" type="ORF">FIBSPDRAFT_277498</name>
</gene>
<evidence type="ECO:0000313" key="3">
    <source>
        <dbReference type="Proteomes" id="UP000076532"/>
    </source>
</evidence>
<sequence>MSVRHNGEPRAAAQKFPRGWQPAPPTCLSPTLAASRSPPVSPTEFQGPDRFNLPHQPATLAAACFPDASTTPKVPDSFAACTTDPPLLVPRALVFLVMFPVRPGSKFRVVPSSCNLWYQPTCLELVLDLDRYQFA</sequence>
<organism evidence="2 3">
    <name type="scientific">Athelia psychrophila</name>
    <dbReference type="NCBI Taxonomy" id="1759441"/>
    <lineage>
        <taxon>Eukaryota</taxon>
        <taxon>Fungi</taxon>
        <taxon>Dikarya</taxon>
        <taxon>Basidiomycota</taxon>
        <taxon>Agaricomycotina</taxon>
        <taxon>Agaricomycetes</taxon>
        <taxon>Agaricomycetidae</taxon>
        <taxon>Atheliales</taxon>
        <taxon>Atheliaceae</taxon>
        <taxon>Athelia</taxon>
    </lineage>
</organism>
<accession>A0A165WPT1</accession>
<protein>
    <submittedName>
        <fullName evidence="2">Uncharacterized protein</fullName>
    </submittedName>
</protein>